<dbReference type="InterPro" id="IPR002491">
    <property type="entry name" value="ABC_transptr_periplasmic_BD"/>
</dbReference>
<dbReference type="Pfam" id="PF01497">
    <property type="entry name" value="Peripla_BP_2"/>
    <property type="match status" value="1"/>
</dbReference>
<dbReference type="PROSITE" id="PS50983">
    <property type="entry name" value="FE_B12_PBP"/>
    <property type="match status" value="1"/>
</dbReference>
<evidence type="ECO:0000256" key="1">
    <source>
        <dbReference type="SAM" id="SignalP"/>
    </source>
</evidence>
<dbReference type="RefSeq" id="WP_183166056.1">
    <property type="nucleotide sequence ID" value="NZ_JACHXI010000005.1"/>
</dbReference>
<evidence type="ECO:0000259" key="2">
    <source>
        <dbReference type="PROSITE" id="PS50983"/>
    </source>
</evidence>
<feature type="chain" id="PRO_5032966777" evidence="1">
    <location>
        <begin position="27"/>
        <end position="345"/>
    </location>
</feature>
<dbReference type="PANTHER" id="PTHR30535:SF34">
    <property type="entry name" value="MOLYBDATE-BINDING PROTEIN MOLA"/>
    <property type="match status" value="1"/>
</dbReference>
<dbReference type="Gene3D" id="3.40.50.1980">
    <property type="entry name" value="Nitrogenase molybdenum iron protein domain"/>
    <property type="match status" value="2"/>
</dbReference>
<proteinExistence type="predicted"/>
<keyword evidence="1" id="KW-0732">Signal</keyword>
<dbReference type="Gene3D" id="1.20.58.2180">
    <property type="match status" value="1"/>
</dbReference>
<feature type="signal peptide" evidence="1">
    <location>
        <begin position="1"/>
        <end position="26"/>
    </location>
</feature>
<dbReference type="SUPFAM" id="SSF53807">
    <property type="entry name" value="Helical backbone' metal receptor"/>
    <property type="match status" value="1"/>
</dbReference>
<keyword evidence="4" id="KW-1185">Reference proteome</keyword>
<accession>A0A839T356</accession>
<name>A0A839T356_AZOMA</name>
<dbReference type="PANTHER" id="PTHR30535">
    <property type="entry name" value="VITAMIN B12-BINDING PROTEIN"/>
    <property type="match status" value="1"/>
</dbReference>
<feature type="domain" description="Fe/B12 periplasmic-binding" evidence="2">
    <location>
        <begin position="47"/>
        <end position="307"/>
    </location>
</feature>
<gene>
    <name evidence="3" type="ORF">FHR87_001495</name>
</gene>
<comment type="caution">
    <text evidence="3">The sequence shown here is derived from an EMBL/GenBank/DDBJ whole genome shotgun (WGS) entry which is preliminary data.</text>
</comment>
<sequence>MSHYRNFTLLAASLLGLVLNTASAWAEPRSVIDDSGRQVELPDQVERIAETWFAHQELLMTLGAGPRIVATVNNPQTRPWMFKVQPLPDGTALTHGDAFNVESLLAARVDVVFTATAGERNALAYEQAGIPTLRMNFTDLPSLQRSLVTIAQVLGTPEARQRAEAYNAYLDEKLHEVHTLTDPLTDAQRPRVLHIASLNPLRVDGSGTLIDDWIKVAGGRNAATGLNGNQQPVSGEQLLAWQPDVIILAANAGALDSAPDAALFKHLPAVTQGRLLRNPDGVFPWDRYGTEAALQIQWAARQLHPERFSHVNMIERTIDFYRRFFDYPLKPEDAQRILDGLPPAS</sequence>
<evidence type="ECO:0000313" key="4">
    <source>
        <dbReference type="Proteomes" id="UP000549250"/>
    </source>
</evidence>
<dbReference type="Proteomes" id="UP000549250">
    <property type="component" value="Unassembled WGS sequence"/>
</dbReference>
<protein>
    <submittedName>
        <fullName evidence="3">Iron complex transport system substrate-binding protein</fullName>
    </submittedName>
</protein>
<dbReference type="InterPro" id="IPR050902">
    <property type="entry name" value="ABC_Transporter_SBP"/>
</dbReference>
<reference evidence="3 4" key="1">
    <citation type="submission" date="2020-08" db="EMBL/GenBank/DDBJ databases">
        <title>Genomic Encyclopedia of Type Strains, Phase III (KMG-III): the genomes of soil and plant-associated and newly described type strains.</title>
        <authorList>
            <person name="Whitman W."/>
        </authorList>
    </citation>
    <scope>NUCLEOTIDE SEQUENCE [LARGE SCALE GENOMIC DNA]</scope>
    <source>
        <strain evidence="3 4">CECT 4462</strain>
    </source>
</reference>
<evidence type="ECO:0000313" key="3">
    <source>
        <dbReference type="EMBL" id="MBB3103100.1"/>
    </source>
</evidence>
<organism evidence="3 4">
    <name type="scientific">Azomonas macrocytogenes</name>
    <name type="common">Azotobacter macrocytogenes</name>
    <dbReference type="NCBI Taxonomy" id="69962"/>
    <lineage>
        <taxon>Bacteria</taxon>
        <taxon>Pseudomonadati</taxon>
        <taxon>Pseudomonadota</taxon>
        <taxon>Gammaproteobacteria</taxon>
        <taxon>Pseudomonadales</taxon>
        <taxon>Pseudomonadaceae</taxon>
        <taxon>Azomonas</taxon>
    </lineage>
</organism>
<dbReference type="AlphaFoldDB" id="A0A839T356"/>
<dbReference type="EMBL" id="JACHXI010000005">
    <property type="protein sequence ID" value="MBB3103100.1"/>
    <property type="molecule type" value="Genomic_DNA"/>
</dbReference>